<dbReference type="PANTHER" id="PTHR10743">
    <property type="entry name" value="PROTEIN RER1"/>
    <property type="match status" value="1"/>
</dbReference>
<sequence length="264" mass="30724">MESTVNGSASPTDVPTAKTAAEDLSSAPSAAAVSQWTFAISQRFQHFLDKSTPFLLYRWIAFFCIAFCYVVRVYMVQGFYVVSYALGIYILNLLIGFLSPQVDPEFSDSPTLPVRRSDEFRPFVRRLPEFKFWYSITKAFCIAFVLTFFNIFDVPVYWPILLFYWIVLCMLTLRRQILHMIKYKYVPFSLGKQYGTPFLFSDMMERENLLRRAIACSHSLKSTGKSFELGASLFGFRYRVSFVQNEERLWRPVDDLSQRTLDTN</sequence>
<evidence type="ECO:0000256" key="2">
    <source>
        <dbReference type="ARBA" id="ARBA00006070"/>
    </source>
</evidence>
<dbReference type="EMBL" id="JACGWJ010000003">
    <property type="protein sequence ID" value="KAL0431532.1"/>
    <property type="molecule type" value="Genomic_DNA"/>
</dbReference>
<protein>
    <submittedName>
        <fullName evidence="7">Protein RER1A</fullName>
    </submittedName>
</protein>
<evidence type="ECO:0000256" key="4">
    <source>
        <dbReference type="ARBA" id="ARBA00022989"/>
    </source>
</evidence>
<feature type="transmembrane region" description="Helical" evidence="6">
    <location>
        <begin position="132"/>
        <end position="150"/>
    </location>
</feature>
<keyword evidence="4 6" id="KW-1133">Transmembrane helix</keyword>
<comment type="subcellular location">
    <subcellularLocation>
        <location evidence="1">Membrane</location>
        <topology evidence="1">Multi-pass membrane protein</topology>
    </subcellularLocation>
</comment>
<feature type="transmembrane region" description="Helical" evidence="6">
    <location>
        <begin position="156"/>
        <end position="173"/>
    </location>
</feature>
<evidence type="ECO:0000256" key="3">
    <source>
        <dbReference type="ARBA" id="ARBA00022692"/>
    </source>
</evidence>
<feature type="transmembrane region" description="Helical" evidence="6">
    <location>
        <begin position="81"/>
        <end position="99"/>
    </location>
</feature>
<dbReference type="GO" id="GO:0000139">
    <property type="term" value="C:Golgi membrane"/>
    <property type="evidence" value="ECO:0007669"/>
    <property type="project" value="TreeGrafter"/>
</dbReference>
<evidence type="ECO:0000256" key="5">
    <source>
        <dbReference type="ARBA" id="ARBA00023136"/>
    </source>
</evidence>
<reference evidence="7" key="2">
    <citation type="journal article" date="2024" name="Plant">
        <title>Genomic evolution and insights into agronomic trait innovations of Sesamum species.</title>
        <authorList>
            <person name="Miao H."/>
            <person name="Wang L."/>
            <person name="Qu L."/>
            <person name="Liu H."/>
            <person name="Sun Y."/>
            <person name="Le M."/>
            <person name="Wang Q."/>
            <person name="Wei S."/>
            <person name="Zheng Y."/>
            <person name="Lin W."/>
            <person name="Duan Y."/>
            <person name="Cao H."/>
            <person name="Xiong S."/>
            <person name="Wang X."/>
            <person name="Wei L."/>
            <person name="Li C."/>
            <person name="Ma Q."/>
            <person name="Ju M."/>
            <person name="Zhao R."/>
            <person name="Li G."/>
            <person name="Mu C."/>
            <person name="Tian Q."/>
            <person name="Mei H."/>
            <person name="Zhang T."/>
            <person name="Gao T."/>
            <person name="Zhang H."/>
        </authorList>
    </citation>
    <scope>NUCLEOTIDE SEQUENCE</scope>
    <source>
        <strain evidence="7">G02</strain>
    </source>
</reference>
<keyword evidence="3 6" id="KW-0812">Transmembrane</keyword>
<name>A0AAW2VPV5_SESRA</name>
<keyword evidence="5 6" id="KW-0472">Membrane</keyword>
<dbReference type="GO" id="GO:0005783">
    <property type="term" value="C:endoplasmic reticulum"/>
    <property type="evidence" value="ECO:0007669"/>
    <property type="project" value="GOC"/>
</dbReference>
<evidence type="ECO:0000256" key="1">
    <source>
        <dbReference type="ARBA" id="ARBA00004141"/>
    </source>
</evidence>
<reference evidence="7" key="1">
    <citation type="submission" date="2020-06" db="EMBL/GenBank/DDBJ databases">
        <authorList>
            <person name="Li T."/>
            <person name="Hu X."/>
            <person name="Zhang T."/>
            <person name="Song X."/>
            <person name="Zhang H."/>
            <person name="Dai N."/>
            <person name="Sheng W."/>
            <person name="Hou X."/>
            <person name="Wei L."/>
        </authorList>
    </citation>
    <scope>NUCLEOTIDE SEQUENCE</scope>
    <source>
        <strain evidence="7">G02</strain>
        <tissue evidence="7">Leaf</tissue>
    </source>
</reference>
<dbReference type="PANTHER" id="PTHR10743:SF28">
    <property type="entry name" value="PROTEIN RER1C"/>
    <property type="match status" value="1"/>
</dbReference>
<gene>
    <name evidence="7" type="ORF">Sradi_0779200</name>
</gene>
<dbReference type="Pfam" id="PF03248">
    <property type="entry name" value="Rer1"/>
    <property type="match status" value="1"/>
</dbReference>
<comment type="similarity">
    <text evidence="2">Belongs to the RER1 family.</text>
</comment>
<accession>A0AAW2VPV5</accession>
<evidence type="ECO:0000313" key="7">
    <source>
        <dbReference type="EMBL" id="KAL0431532.1"/>
    </source>
</evidence>
<organism evidence="7">
    <name type="scientific">Sesamum radiatum</name>
    <name type="common">Black benniseed</name>
    <dbReference type="NCBI Taxonomy" id="300843"/>
    <lineage>
        <taxon>Eukaryota</taxon>
        <taxon>Viridiplantae</taxon>
        <taxon>Streptophyta</taxon>
        <taxon>Embryophyta</taxon>
        <taxon>Tracheophyta</taxon>
        <taxon>Spermatophyta</taxon>
        <taxon>Magnoliopsida</taxon>
        <taxon>eudicotyledons</taxon>
        <taxon>Gunneridae</taxon>
        <taxon>Pentapetalae</taxon>
        <taxon>asterids</taxon>
        <taxon>lamiids</taxon>
        <taxon>Lamiales</taxon>
        <taxon>Pedaliaceae</taxon>
        <taxon>Sesamum</taxon>
    </lineage>
</organism>
<dbReference type="AlphaFoldDB" id="A0AAW2VPV5"/>
<proteinExistence type="inferred from homology"/>
<evidence type="ECO:0000256" key="6">
    <source>
        <dbReference type="SAM" id="Phobius"/>
    </source>
</evidence>
<dbReference type="GO" id="GO:0006621">
    <property type="term" value="P:protein retention in ER lumen"/>
    <property type="evidence" value="ECO:0007669"/>
    <property type="project" value="TreeGrafter"/>
</dbReference>
<dbReference type="InterPro" id="IPR004932">
    <property type="entry name" value="Rer1"/>
</dbReference>
<comment type="caution">
    <text evidence="7">The sequence shown here is derived from an EMBL/GenBank/DDBJ whole genome shotgun (WGS) entry which is preliminary data.</text>
</comment>
<dbReference type="GO" id="GO:0006890">
    <property type="term" value="P:retrograde vesicle-mediated transport, Golgi to endoplasmic reticulum"/>
    <property type="evidence" value="ECO:0007669"/>
    <property type="project" value="TreeGrafter"/>
</dbReference>
<feature type="transmembrane region" description="Helical" evidence="6">
    <location>
        <begin position="55"/>
        <end position="75"/>
    </location>
</feature>